<organism evidence="2">
    <name type="scientific">Peripatoides sp. DVL-2010</name>
    <dbReference type="NCBI Taxonomy" id="867919"/>
    <lineage>
        <taxon>Eukaryota</taxon>
        <taxon>Metazoa</taxon>
        <taxon>Ecdysozoa</taxon>
        <taxon>Onychophora</taxon>
        <taxon>Udeonychophora</taxon>
        <taxon>Euonychophora</taxon>
        <taxon>Peripatopsidae</taxon>
        <taxon>Peripatoides</taxon>
    </lineage>
</organism>
<proteinExistence type="predicted"/>
<reference evidence="2" key="1">
    <citation type="journal article" date="2010" name="Genome Biol. Evol.">
        <title>Ecdysozoan mitogenomics: evidence for a common origin of the legged invertebrates, the Panarthropoda.</title>
        <authorList>
            <person name="Rota-Stabelli O."/>
            <person name="Kayal E."/>
            <person name="Gleeson D."/>
            <person name="Daub J."/>
            <person name="Boore J.L."/>
            <person name="Telford M.J."/>
            <person name="Pisani D."/>
            <person name="Blaxter M."/>
            <person name="Lavrov D.V."/>
        </authorList>
    </citation>
    <scope>NUCLEOTIDE SEQUENCE</scope>
</reference>
<name>F8RJ89_9BILA</name>
<dbReference type="EMBL" id="HM600782">
    <property type="protein sequence ID" value="ADK97571.1"/>
    <property type="molecule type" value="Genomic_DNA"/>
</dbReference>
<keyword evidence="1" id="KW-0812">Transmembrane</keyword>
<keyword evidence="2" id="KW-0496">Mitochondrion</keyword>
<gene>
    <name evidence="2" type="primary">atp8</name>
</gene>
<dbReference type="GO" id="GO:0016787">
    <property type="term" value="F:hydrolase activity"/>
    <property type="evidence" value="ECO:0007669"/>
    <property type="project" value="UniProtKB-KW"/>
</dbReference>
<keyword evidence="1" id="KW-1133">Transmembrane helix</keyword>
<sequence>MFFPQMKPLMWMFMMPISLLMLLFFMMMIFFIQFKNFQFSIFSSLKTKWKKWQW</sequence>
<geneLocation type="mitochondrion" evidence="2"/>
<feature type="transmembrane region" description="Helical" evidence="1">
    <location>
        <begin position="12"/>
        <end position="32"/>
    </location>
</feature>
<protein>
    <submittedName>
        <fullName evidence="2">ATP synthase F0 subunit 8</fullName>
        <ecNumber evidence="2">3.6.3.14</ecNumber>
    </submittedName>
</protein>
<dbReference type="AlphaFoldDB" id="F8RJ89"/>
<evidence type="ECO:0000313" key="2">
    <source>
        <dbReference type="EMBL" id="ADK97571.1"/>
    </source>
</evidence>
<accession>F8RJ89</accession>
<keyword evidence="2" id="KW-0378">Hydrolase</keyword>
<keyword evidence="1" id="KW-0472">Membrane</keyword>
<dbReference type="EC" id="3.6.3.14" evidence="2"/>
<evidence type="ECO:0000256" key="1">
    <source>
        <dbReference type="SAM" id="Phobius"/>
    </source>
</evidence>